<sequence>MNNIKIDLKQIFILIVLFELGSAIVIGLAREAKQDAWFAVLLAMLGGMLLFMVYGHLFKRYPAVTLTNYLQVILGKVLGKIIAFCYCSYFIYIAARVLRDFGELLLSSTLVETPMIIVNFFMILVIAYALYLGIEVLARTGEVCFFIIVGLGLLFVILAFVAKLPKIENLQPFLENGISTIIKKTFITTLTFPFGEMIVFTMILPLVDKPSFVIKVSQKAIMTSGILLILVTMLNISVQGVYIIENATFPLLKTVGKIKIGEVIQRLDGIAIFTLIIGVFFKISIFLYAAITGISDIFTIKNTRKIIFFISIITLILSLIMAKNYSQHMKIGLKRIPIFIHVPFQVIIPFILMGITYLKQRNILRK</sequence>
<dbReference type="OrthoDB" id="1891864at2"/>
<feature type="transmembrane region" description="Helical" evidence="8">
    <location>
        <begin position="115"/>
        <end position="134"/>
    </location>
</feature>
<proteinExistence type="inferred from homology"/>
<dbReference type="AlphaFoldDB" id="A0A1T4JSF1"/>
<dbReference type="Pfam" id="PF03845">
    <property type="entry name" value="Spore_permease"/>
    <property type="match status" value="1"/>
</dbReference>
<organism evidence="9 10">
    <name type="scientific">Garciella nitratireducens DSM 15102</name>
    <dbReference type="NCBI Taxonomy" id="1121911"/>
    <lineage>
        <taxon>Bacteria</taxon>
        <taxon>Bacillati</taxon>
        <taxon>Bacillota</taxon>
        <taxon>Clostridia</taxon>
        <taxon>Eubacteriales</taxon>
        <taxon>Eubacteriaceae</taxon>
        <taxon>Garciella</taxon>
    </lineage>
</organism>
<feature type="transmembrane region" description="Helical" evidence="8">
    <location>
        <begin position="77"/>
        <end position="95"/>
    </location>
</feature>
<feature type="transmembrane region" description="Helical" evidence="8">
    <location>
        <begin position="36"/>
        <end position="57"/>
    </location>
</feature>
<feature type="transmembrane region" description="Helical" evidence="8">
    <location>
        <begin position="12"/>
        <end position="30"/>
    </location>
</feature>
<feature type="transmembrane region" description="Helical" evidence="8">
    <location>
        <begin position="270"/>
        <end position="294"/>
    </location>
</feature>
<evidence type="ECO:0000256" key="7">
    <source>
        <dbReference type="ARBA" id="ARBA00023136"/>
    </source>
</evidence>
<feature type="transmembrane region" description="Helical" evidence="8">
    <location>
        <begin position="220"/>
        <end position="244"/>
    </location>
</feature>
<feature type="transmembrane region" description="Helical" evidence="8">
    <location>
        <begin position="143"/>
        <end position="165"/>
    </location>
</feature>
<feature type="transmembrane region" description="Helical" evidence="8">
    <location>
        <begin position="185"/>
        <end position="208"/>
    </location>
</feature>
<evidence type="ECO:0000256" key="2">
    <source>
        <dbReference type="ARBA" id="ARBA00007998"/>
    </source>
</evidence>
<keyword evidence="5 8" id="KW-0812">Transmembrane</keyword>
<name>A0A1T4JSF1_9FIRM</name>
<keyword evidence="10" id="KW-1185">Reference proteome</keyword>
<evidence type="ECO:0000256" key="3">
    <source>
        <dbReference type="ARBA" id="ARBA00022448"/>
    </source>
</evidence>
<dbReference type="RefSeq" id="WP_087677512.1">
    <property type="nucleotide sequence ID" value="NZ_FUWV01000001.1"/>
</dbReference>
<reference evidence="9 10" key="1">
    <citation type="submission" date="2017-02" db="EMBL/GenBank/DDBJ databases">
        <authorList>
            <person name="Peterson S.W."/>
        </authorList>
    </citation>
    <scope>NUCLEOTIDE SEQUENCE [LARGE SCALE GENOMIC DNA]</scope>
    <source>
        <strain evidence="9 10">DSM 15102</strain>
    </source>
</reference>
<dbReference type="GO" id="GO:0009847">
    <property type="term" value="P:spore germination"/>
    <property type="evidence" value="ECO:0007669"/>
    <property type="project" value="InterPro"/>
</dbReference>
<dbReference type="PANTHER" id="PTHR34975">
    <property type="entry name" value="SPORE GERMINATION PROTEIN A2"/>
    <property type="match status" value="1"/>
</dbReference>
<dbReference type="InterPro" id="IPR004761">
    <property type="entry name" value="Spore_GerAB"/>
</dbReference>
<dbReference type="EMBL" id="FUWV01000001">
    <property type="protein sequence ID" value="SJZ33098.1"/>
    <property type="molecule type" value="Genomic_DNA"/>
</dbReference>
<evidence type="ECO:0000256" key="5">
    <source>
        <dbReference type="ARBA" id="ARBA00022692"/>
    </source>
</evidence>
<evidence type="ECO:0000313" key="10">
    <source>
        <dbReference type="Proteomes" id="UP000196365"/>
    </source>
</evidence>
<dbReference type="PANTHER" id="PTHR34975:SF2">
    <property type="entry name" value="SPORE GERMINATION PROTEIN A2"/>
    <property type="match status" value="1"/>
</dbReference>
<keyword evidence="3" id="KW-0813">Transport</keyword>
<dbReference type="Proteomes" id="UP000196365">
    <property type="component" value="Unassembled WGS sequence"/>
</dbReference>
<comment type="subcellular location">
    <subcellularLocation>
        <location evidence="1">Membrane</location>
        <topology evidence="1">Multi-pass membrane protein</topology>
    </subcellularLocation>
</comment>
<keyword evidence="7 8" id="KW-0472">Membrane</keyword>
<dbReference type="NCBIfam" id="TIGR00912">
    <property type="entry name" value="2A0309"/>
    <property type="match status" value="1"/>
</dbReference>
<feature type="transmembrane region" description="Helical" evidence="8">
    <location>
        <begin position="338"/>
        <end position="358"/>
    </location>
</feature>
<evidence type="ECO:0000256" key="4">
    <source>
        <dbReference type="ARBA" id="ARBA00022544"/>
    </source>
</evidence>
<evidence type="ECO:0000313" key="9">
    <source>
        <dbReference type="EMBL" id="SJZ33098.1"/>
    </source>
</evidence>
<accession>A0A1T4JSF1</accession>
<keyword evidence="4" id="KW-0309">Germination</keyword>
<feature type="transmembrane region" description="Helical" evidence="8">
    <location>
        <begin position="306"/>
        <end position="326"/>
    </location>
</feature>
<evidence type="ECO:0000256" key="6">
    <source>
        <dbReference type="ARBA" id="ARBA00022989"/>
    </source>
</evidence>
<evidence type="ECO:0000256" key="1">
    <source>
        <dbReference type="ARBA" id="ARBA00004141"/>
    </source>
</evidence>
<keyword evidence="6 8" id="KW-1133">Transmembrane helix</keyword>
<protein>
    <submittedName>
        <fullName evidence="9">Spore germination protein KB</fullName>
    </submittedName>
</protein>
<gene>
    <name evidence="9" type="ORF">SAMN02745973_00050</name>
</gene>
<comment type="similarity">
    <text evidence="2">Belongs to the amino acid-polyamine-organocation (APC) superfamily. Spore germination protein (SGP) (TC 2.A.3.9) family.</text>
</comment>
<evidence type="ECO:0000256" key="8">
    <source>
        <dbReference type="SAM" id="Phobius"/>
    </source>
</evidence>
<dbReference type="GO" id="GO:0016020">
    <property type="term" value="C:membrane"/>
    <property type="evidence" value="ECO:0007669"/>
    <property type="project" value="UniProtKB-SubCell"/>
</dbReference>